<dbReference type="Gene3D" id="3.10.129.10">
    <property type="entry name" value="Hotdog Thioesterase"/>
    <property type="match status" value="1"/>
</dbReference>
<evidence type="ECO:0000313" key="4">
    <source>
        <dbReference type="EMBL" id="NDW47800.1"/>
    </source>
</evidence>
<dbReference type="GO" id="GO:0047617">
    <property type="term" value="F:fatty acyl-CoA hydrolase activity"/>
    <property type="evidence" value="ECO:0007669"/>
    <property type="project" value="InterPro"/>
</dbReference>
<dbReference type="PANTHER" id="PTHR21660">
    <property type="entry name" value="THIOESTERASE SUPERFAMILY MEMBER-RELATED"/>
    <property type="match status" value="1"/>
</dbReference>
<dbReference type="PANTHER" id="PTHR21660:SF1">
    <property type="entry name" value="ACYL-COENZYME A THIOESTERASE 13"/>
    <property type="match status" value="1"/>
</dbReference>
<dbReference type="Pfam" id="PF03061">
    <property type="entry name" value="4HBT"/>
    <property type="match status" value="1"/>
</dbReference>
<protein>
    <submittedName>
        <fullName evidence="4">PaaI family thioesterase</fullName>
    </submittedName>
</protein>
<comment type="similarity">
    <text evidence="1">Belongs to the thioesterase PaaI family.</text>
</comment>
<evidence type="ECO:0000256" key="2">
    <source>
        <dbReference type="ARBA" id="ARBA00022801"/>
    </source>
</evidence>
<keyword evidence="2" id="KW-0378">Hydrolase</keyword>
<feature type="domain" description="Thioesterase" evidence="3">
    <location>
        <begin position="59"/>
        <end position="137"/>
    </location>
</feature>
<dbReference type="AlphaFoldDB" id="A0A6B2NXI7"/>
<comment type="caution">
    <text evidence="4">The sequence shown here is derived from an EMBL/GenBank/DDBJ whole genome shotgun (WGS) entry which is preliminary data.</text>
</comment>
<dbReference type="EMBL" id="JAAGOX010000056">
    <property type="protein sequence ID" value="NDW47800.1"/>
    <property type="molecule type" value="Genomic_DNA"/>
</dbReference>
<dbReference type="InterPro" id="IPR039298">
    <property type="entry name" value="ACOT13"/>
</dbReference>
<organism evidence="4">
    <name type="scientific">Ruegeria sp. PrR005</name>
    <dbReference type="NCBI Taxonomy" id="2706882"/>
    <lineage>
        <taxon>Bacteria</taxon>
        <taxon>Pseudomonadati</taxon>
        <taxon>Pseudomonadota</taxon>
        <taxon>Alphaproteobacteria</taxon>
        <taxon>Rhodobacterales</taxon>
        <taxon>Roseobacteraceae</taxon>
        <taxon>Ruegeria</taxon>
    </lineage>
</organism>
<evidence type="ECO:0000259" key="3">
    <source>
        <dbReference type="Pfam" id="PF03061"/>
    </source>
</evidence>
<sequence>MPITIWSGSLSSAPPDLPASWTREKSGCQSMVGYELDHDRTGVSRACHLDLGPQHLNYHGILHGGLVSMLLDVACGQTASAMFRPEDPIPVVTVSLNVQFVAAARGGRVTAVGIPSGNGRTLAYVNGELRDEDGRLLATAAGVFKRGSLRKKS</sequence>
<dbReference type="InterPro" id="IPR029069">
    <property type="entry name" value="HotDog_dom_sf"/>
</dbReference>
<dbReference type="SUPFAM" id="SSF54637">
    <property type="entry name" value="Thioesterase/thiol ester dehydrase-isomerase"/>
    <property type="match status" value="1"/>
</dbReference>
<accession>A0A6B2NXI7</accession>
<dbReference type="NCBIfam" id="TIGR00369">
    <property type="entry name" value="unchar_dom_1"/>
    <property type="match status" value="1"/>
</dbReference>
<name>A0A6B2NXI7_9RHOB</name>
<gene>
    <name evidence="4" type="ORF">G0P99_22885</name>
</gene>
<evidence type="ECO:0000256" key="1">
    <source>
        <dbReference type="ARBA" id="ARBA00008324"/>
    </source>
</evidence>
<dbReference type="InterPro" id="IPR003736">
    <property type="entry name" value="PAAI_dom"/>
</dbReference>
<proteinExistence type="inferred from homology"/>
<reference evidence="4" key="1">
    <citation type="submission" date="2020-02" db="EMBL/GenBank/DDBJ databases">
        <title>Delineation of the pyrene-degrading pathway in Roseobacter clade bacteria by genomic analysis.</title>
        <authorList>
            <person name="Zhou H."/>
            <person name="Wang H."/>
        </authorList>
    </citation>
    <scope>NUCLEOTIDE SEQUENCE</scope>
    <source>
        <strain evidence="4">PrR005</strain>
    </source>
</reference>
<dbReference type="CDD" id="cd03443">
    <property type="entry name" value="PaaI_thioesterase"/>
    <property type="match status" value="1"/>
</dbReference>
<dbReference type="InterPro" id="IPR006683">
    <property type="entry name" value="Thioestr_dom"/>
</dbReference>